<organism evidence="1">
    <name type="scientific">marine sediment metagenome</name>
    <dbReference type="NCBI Taxonomy" id="412755"/>
    <lineage>
        <taxon>unclassified sequences</taxon>
        <taxon>metagenomes</taxon>
        <taxon>ecological metagenomes</taxon>
    </lineage>
</organism>
<proteinExistence type="predicted"/>
<accession>A0A0F9I9I3</accession>
<name>A0A0F9I9I3_9ZZZZ</name>
<sequence>MEEQHENPWFNGQYHTAVWVKTWAGINTNEEPPSDAPISCAICGRPREG</sequence>
<dbReference type="EMBL" id="LAZR01012990">
    <property type="protein sequence ID" value="KKM24122.1"/>
    <property type="molecule type" value="Genomic_DNA"/>
</dbReference>
<evidence type="ECO:0000313" key="1">
    <source>
        <dbReference type="EMBL" id="KKM24122.1"/>
    </source>
</evidence>
<comment type="caution">
    <text evidence="1">The sequence shown here is derived from an EMBL/GenBank/DDBJ whole genome shotgun (WGS) entry which is preliminary data.</text>
</comment>
<dbReference type="AlphaFoldDB" id="A0A0F9I9I3"/>
<protein>
    <submittedName>
        <fullName evidence="1">Uncharacterized protein</fullName>
    </submittedName>
</protein>
<gene>
    <name evidence="1" type="ORF">LCGC14_1608280</name>
</gene>
<reference evidence="1" key="1">
    <citation type="journal article" date="2015" name="Nature">
        <title>Complex archaea that bridge the gap between prokaryotes and eukaryotes.</title>
        <authorList>
            <person name="Spang A."/>
            <person name="Saw J.H."/>
            <person name="Jorgensen S.L."/>
            <person name="Zaremba-Niedzwiedzka K."/>
            <person name="Martijn J."/>
            <person name="Lind A.E."/>
            <person name="van Eijk R."/>
            <person name="Schleper C."/>
            <person name="Guy L."/>
            <person name="Ettema T.J."/>
        </authorList>
    </citation>
    <scope>NUCLEOTIDE SEQUENCE</scope>
</reference>